<gene>
    <name evidence="2" type="ORF">FNJ47_32890</name>
</gene>
<keyword evidence="3" id="KW-1185">Reference proteome</keyword>
<evidence type="ECO:0000313" key="2">
    <source>
        <dbReference type="EMBL" id="NEV00484.1"/>
    </source>
</evidence>
<accession>A0A6P1BQK9</accession>
<feature type="region of interest" description="Disordered" evidence="1">
    <location>
        <begin position="165"/>
        <end position="204"/>
    </location>
</feature>
<evidence type="ECO:0000313" key="3">
    <source>
        <dbReference type="Proteomes" id="UP000468531"/>
    </source>
</evidence>
<proteinExistence type="predicted"/>
<dbReference type="RefSeq" id="WP_163160045.1">
    <property type="nucleotide sequence ID" value="NZ_VKHP01000180.1"/>
</dbReference>
<feature type="compositionally biased region" description="Basic residues" evidence="1">
    <location>
        <begin position="169"/>
        <end position="178"/>
    </location>
</feature>
<protein>
    <submittedName>
        <fullName evidence="2">Uncharacterized protein</fullName>
    </submittedName>
</protein>
<dbReference type="AlphaFoldDB" id="A0A6P1BQK9"/>
<dbReference type="EMBL" id="VKHP01000180">
    <property type="protein sequence ID" value="NEV00484.1"/>
    <property type="molecule type" value="Genomic_DNA"/>
</dbReference>
<sequence length="204" mass="22460">MTVHHLEEAIRKGGQQRSIVGIAGVDLHRDIDRLLVEGRDRALGEGQRVVVDGEIAEGEAVAAGDREDPAARRVDQLRAIAVELEAVQLPERERPLDPVAGVLLEVDDDVNRPGLARLRRCLGDGSQRFGEGRVGVAARRRREGRHVEAGRAGDRHLFGTAFAAEQRARHEKRGKRQRSPAADRHGARLLARPGSVARTIRPHR</sequence>
<reference evidence="2 3" key="1">
    <citation type="journal article" date="2020" name="Arch. Microbiol.">
        <title>Bradyrhizobium uaiense sp. nov., a new highly efficient cowpea symbiont.</title>
        <authorList>
            <person name="Cabral Michel D."/>
            <person name="Azarias Guimaraes A."/>
            <person name="Martins da Costa E."/>
            <person name="Soares de Carvalho T."/>
            <person name="Balsanelli E."/>
            <person name="Willems A."/>
            <person name="Maltempi de Souza E."/>
            <person name="de Souza Moreira F.M."/>
        </authorList>
    </citation>
    <scope>NUCLEOTIDE SEQUENCE [LARGE SCALE GENOMIC DNA]</scope>
    <source>
        <strain evidence="2 3">UFLA 03-164</strain>
    </source>
</reference>
<dbReference type="Proteomes" id="UP000468531">
    <property type="component" value="Unassembled WGS sequence"/>
</dbReference>
<evidence type="ECO:0000256" key="1">
    <source>
        <dbReference type="SAM" id="MobiDB-lite"/>
    </source>
</evidence>
<name>A0A6P1BQK9_9BRAD</name>
<organism evidence="2 3">
    <name type="scientific">Bradyrhizobium uaiense</name>
    <dbReference type="NCBI Taxonomy" id="2594946"/>
    <lineage>
        <taxon>Bacteria</taxon>
        <taxon>Pseudomonadati</taxon>
        <taxon>Pseudomonadota</taxon>
        <taxon>Alphaproteobacteria</taxon>
        <taxon>Hyphomicrobiales</taxon>
        <taxon>Nitrobacteraceae</taxon>
        <taxon>Bradyrhizobium</taxon>
    </lineage>
</organism>
<comment type="caution">
    <text evidence="2">The sequence shown here is derived from an EMBL/GenBank/DDBJ whole genome shotgun (WGS) entry which is preliminary data.</text>
</comment>